<keyword evidence="7 10" id="KW-0012">Acyltransferase</keyword>
<dbReference type="GO" id="GO:0016788">
    <property type="term" value="F:hydrolase activity, acting on ester bonds"/>
    <property type="evidence" value="ECO:0007669"/>
    <property type="project" value="UniProtKB-ARBA"/>
</dbReference>
<dbReference type="EMBL" id="SJPG01000001">
    <property type="protein sequence ID" value="TWT62220.1"/>
    <property type="molecule type" value="Genomic_DNA"/>
</dbReference>
<dbReference type="PANTHER" id="PTHR23028">
    <property type="entry name" value="ACETYLTRANSFERASE"/>
    <property type="match status" value="1"/>
</dbReference>
<dbReference type="AlphaFoldDB" id="A0A5C5XGV9"/>
<feature type="transmembrane region" description="Helical" evidence="8">
    <location>
        <begin position="318"/>
        <end position="335"/>
    </location>
</feature>
<feature type="transmembrane region" description="Helical" evidence="8">
    <location>
        <begin position="54"/>
        <end position="73"/>
    </location>
</feature>
<keyword evidence="11" id="KW-1185">Reference proteome</keyword>
<feature type="transmembrane region" description="Helical" evidence="8">
    <location>
        <begin position="347"/>
        <end position="365"/>
    </location>
</feature>
<evidence type="ECO:0000256" key="2">
    <source>
        <dbReference type="ARBA" id="ARBA00022475"/>
    </source>
</evidence>
<protein>
    <submittedName>
        <fullName evidence="10">O-acetyltransferase OatA</fullName>
        <ecNumber evidence="10">2.3.1.-</ecNumber>
    </submittedName>
</protein>
<evidence type="ECO:0000256" key="3">
    <source>
        <dbReference type="ARBA" id="ARBA00022679"/>
    </source>
</evidence>
<name>A0A5C5XGV9_9PLAN</name>
<comment type="caution">
    <text evidence="10">The sequence shown here is derived from an EMBL/GenBank/DDBJ whole genome shotgun (WGS) entry which is preliminary data.</text>
</comment>
<evidence type="ECO:0000256" key="8">
    <source>
        <dbReference type="SAM" id="Phobius"/>
    </source>
</evidence>
<dbReference type="InterPro" id="IPR036514">
    <property type="entry name" value="SGNH_hydro_sf"/>
</dbReference>
<comment type="subcellular location">
    <subcellularLocation>
        <location evidence="1">Cell membrane</location>
        <topology evidence="1">Multi-pass membrane protein</topology>
    </subcellularLocation>
</comment>
<dbReference type="SUPFAM" id="SSF52266">
    <property type="entry name" value="SGNH hydrolase"/>
    <property type="match status" value="1"/>
</dbReference>
<dbReference type="GO" id="GO:0016747">
    <property type="term" value="F:acyltransferase activity, transferring groups other than amino-acyl groups"/>
    <property type="evidence" value="ECO:0007669"/>
    <property type="project" value="InterPro"/>
</dbReference>
<feature type="transmembrane region" description="Helical" evidence="8">
    <location>
        <begin position="94"/>
        <end position="122"/>
    </location>
</feature>
<proteinExistence type="predicted"/>
<evidence type="ECO:0000256" key="7">
    <source>
        <dbReference type="ARBA" id="ARBA00023315"/>
    </source>
</evidence>
<sequence length="696" mass="79317">MNSTEIDQFTTINSTFGKYLPQLDSLRAIACLLVLFAHLKTLSGLGWIPENLGAVGVGIFFALSGFLITRGLIHKDQNLIRFYERRTARILPPYFAMLFVLAVVWPAKELIWAATFCFNFLYVTGKMDYFLVEFVNAPIPPITHVWSLCVEEHFYLIWPITLLVFRIRFAAVLAIGIILLTPVFSWATQRILQEYGFQRLEIYGLLQRITFTQLTAISWGCLVAIFEDSLSKKDSVKTKKIYQSLVFWSIASILVSGLLYYLMSIWCDLQLYTQTARVLARGIVNPSCVHLLSAGLFGLGLCWKSLGRIPVLREIGRVSYGLYLYHLPVYFMFGFTDSDIQPRWTSGIAAVGVSLILAIVSYKYLELPLLKLSHGKINFSIAMIVGNYQKFAAILLVLLLISCIGVAGVSARKSSQELNEVSVSSAQEVQEEEIPIGLKRYNLPVIKFDDEFYNIFCYMGVLHIVDDQGYRRSAPTPPKRTDRLRVLVTGDSYTYGACVKESEIFTNQAELMLHKEGFPVEFINRGFSGASAVDVEMRTEELIKDLNPEYFIYATTLSDFLPSQGAWEGHSLEEWEQSVTQERFLLSLMSIEQLCESAGIQFRVFIFSDANVQREQLKYIKIIESLCKKANVTHWTIENYIEKYEGTDFRVSEFDTHPNAYCHHIYGEFVAEHLIKEFGTPEEVSKKYSFKNAKTD</sequence>
<accession>A0A5C5XGV9</accession>
<dbReference type="InterPro" id="IPR002656">
    <property type="entry name" value="Acyl_transf_3_dom"/>
</dbReference>
<evidence type="ECO:0000313" key="11">
    <source>
        <dbReference type="Proteomes" id="UP000316095"/>
    </source>
</evidence>
<evidence type="ECO:0000259" key="9">
    <source>
        <dbReference type="Pfam" id="PF01757"/>
    </source>
</evidence>
<evidence type="ECO:0000256" key="5">
    <source>
        <dbReference type="ARBA" id="ARBA00022989"/>
    </source>
</evidence>
<dbReference type="GO" id="GO:0005886">
    <property type="term" value="C:plasma membrane"/>
    <property type="evidence" value="ECO:0007669"/>
    <property type="project" value="UniProtKB-SubCell"/>
</dbReference>
<dbReference type="EC" id="2.3.1.-" evidence="10"/>
<dbReference type="Proteomes" id="UP000316095">
    <property type="component" value="Unassembled WGS sequence"/>
</dbReference>
<feature type="transmembrane region" description="Helical" evidence="8">
    <location>
        <begin position="156"/>
        <end position="184"/>
    </location>
</feature>
<dbReference type="Gene3D" id="3.40.50.1110">
    <property type="entry name" value="SGNH hydrolase"/>
    <property type="match status" value="1"/>
</dbReference>
<dbReference type="InterPro" id="IPR050879">
    <property type="entry name" value="Acyltransferase_3"/>
</dbReference>
<feature type="transmembrane region" description="Helical" evidence="8">
    <location>
        <begin position="288"/>
        <end position="306"/>
    </location>
</feature>
<feature type="transmembrane region" description="Helical" evidence="8">
    <location>
        <begin position="246"/>
        <end position="267"/>
    </location>
</feature>
<evidence type="ECO:0000256" key="6">
    <source>
        <dbReference type="ARBA" id="ARBA00023136"/>
    </source>
</evidence>
<keyword evidence="2" id="KW-1003">Cell membrane</keyword>
<dbReference type="GO" id="GO:0000271">
    <property type="term" value="P:polysaccharide biosynthetic process"/>
    <property type="evidence" value="ECO:0007669"/>
    <property type="project" value="TreeGrafter"/>
</dbReference>
<feature type="transmembrane region" description="Helical" evidence="8">
    <location>
        <begin position="28"/>
        <end position="48"/>
    </location>
</feature>
<dbReference type="Pfam" id="PF01757">
    <property type="entry name" value="Acyl_transf_3"/>
    <property type="match status" value="1"/>
</dbReference>
<organism evidence="10 11">
    <name type="scientific">Rubinisphaera italica</name>
    <dbReference type="NCBI Taxonomy" id="2527969"/>
    <lineage>
        <taxon>Bacteria</taxon>
        <taxon>Pseudomonadati</taxon>
        <taxon>Planctomycetota</taxon>
        <taxon>Planctomycetia</taxon>
        <taxon>Planctomycetales</taxon>
        <taxon>Planctomycetaceae</taxon>
        <taxon>Rubinisphaera</taxon>
    </lineage>
</organism>
<keyword evidence="3 10" id="KW-0808">Transferase</keyword>
<evidence type="ECO:0000313" key="10">
    <source>
        <dbReference type="EMBL" id="TWT62220.1"/>
    </source>
</evidence>
<feature type="domain" description="Acyltransferase 3" evidence="9">
    <location>
        <begin position="22"/>
        <end position="362"/>
    </location>
</feature>
<keyword evidence="5 8" id="KW-1133">Transmembrane helix</keyword>
<evidence type="ECO:0000256" key="1">
    <source>
        <dbReference type="ARBA" id="ARBA00004651"/>
    </source>
</evidence>
<feature type="transmembrane region" description="Helical" evidence="8">
    <location>
        <begin position="391"/>
        <end position="409"/>
    </location>
</feature>
<keyword evidence="6 8" id="KW-0472">Membrane</keyword>
<dbReference type="PANTHER" id="PTHR23028:SF53">
    <property type="entry name" value="ACYL_TRANSF_3 DOMAIN-CONTAINING PROTEIN"/>
    <property type="match status" value="1"/>
</dbReference>
<reference evidence="10 11" key="1">
    <citation type="submission" date="2019-02" db="EMBL/GenBank/DDBJ databases">
        <title>Deep-cultivation of Planctomycetes and their phenomic and genomic characterization uncovers novel biology.</title>
        <authorList>
            <person name="Wiegand S."/>
            <person name="Jogler M."/>
            <person name="Boedeker C."/>
            <person name="Pinto D."/>
            <person name="Vollmers J."/>
            <person name="Rivas-Marin E."/>
            <person name="Kohn T."/>
            <person name="Peeters S.H."/>
            <person name="Heuer A."/>
            <person name="Rast P."/>
            <person name="Oberbeckmann S."/>
            <person name="Bunk B."/>
            <person name="Jeske O."/>
            <person name="Meyerdierks A."/>
            <person name="Storesund J.E."/>
            <person name="Kallscheuer N."/>
            <person name="Luecker S."/>
            <person name="Lage O.M."/>
            <person name="Pohl T."/>
            <person name="Merkel B.J."/>
            <person name="Hornburger P."/>
            <person name="Mueller R.-W."/>
            <person name="Bruemmer F."/>
            <person name="Labrenz M."/>
            <person name="Spormann A.M."/>
            <person name="Op Den Camp H."/>
            <person name="Overmann J."/>
            <person name="Amann R."/>
            <person name="Jetten M.S.M."/>
            <person name="Mascher T."/>
            <person name="Medema M.H."/>
            <person name="Devos D.P."/>
            <person name="Kaster A.-K."/>
            <person name="Ovreas L."/>
            <person name="Rohde M."/>
            <person name="Galperin M.Y."/>
            <person name="Jogler C."/>
        </authorList>
    </citation>
    <scope>NUCLEOTIDE SEQUENCE [LARGE SCALE GENOMIC DNA]</scope>
    <source>
        <strain evidence="10 11">Pan54</strain>
    </source>
</reference>
<gene>
    <name evidence="10" type="primary">oatA_2</name>
    <name evidence="10" type="ORF">Pan54_29610</name>
</gene>
<evidence type="ECO:0000256" key="4">
    <source>
        <dbReference type="ARBA" id="ARBA00022692"/>
    </source>
</evidence>
<keyword evidence="4 8" id="KW-0812">Transmembrane</keyword>